<dbReference type="AlphaFoldDB" id="A0A316YEJ3"/>
<feature type="binding site" evidence="1">
    <location>
        <position position="149"/>
    </location>
    <ligand>
        <name>S-adenosyl-L-methionine</name>
        <dbReference type="ChEBI" id="CHEBI:59789"/>
    </ligand>
</feature>
<dbReference type="PANTHER" id="PTHR14614">
    <property type="entry name" value="HEPATOCELLULAR CARCINOMA-ASSOCIATED ANTIGEN"/>
    <property type="match status" value="1"/>
</dbReference>
<feature type="binding site" evidence="1">
    <location>
        <position position="178"/>
    </location>
    <ligand>
        <name>S-adenosyl-L-methionine</name>
        <dbReference type="ChEBI" id="CHEBI:59789"/>
    </ligand>
</feature>
<name>A0A316YEJ3_9BASI</name>
<dbReference type="HAMAP" id="MF_03198">
    <property type="entry name" value="Methyltr_EFM6"/>
    <property type="match status" value="1"/>
</dbReference>
<comment type="subcellular location">
    <subcellularLocation>
        <location evidence="1">Cytoplasm</location>
    </subcellularLocation>
</comment>
<keyword evidence="1" id="KW-0963">Cytoplasm</keyword>
<reference evidence="2 3" key="1">
    <citation type="journal article" date="2018" name="Mol. Biol. Evol.">
        <title>Broad Genomic Sampling Reveals a Smut Pathogenic Ancestry of the Fungal Clade Ustilaginomycotina.</title>
        <authorList>
            <person name="Kijpornyongpan T."/>
            <person name="Mondo S.J."/>
            <person name="Barry K."/>
            <person name="Sandor L."/>
            <person name="Lee J."/>
            <person name="Lipzen A."/>
            <person name="Pangilinan J."/>
            <person name="LaButti K."/>
            <person name="Hainaut M."/>
            <person name="Henrissat B."/>
            <person name="Grigoriev I.V."/>
            <person name="Spatafora J.W."/>
            <person name="Aime M.C."/>
        </authorList>
    </citation>
    <scope>NUCLEOTIDE SEQUENCE [LARGE SCALE GENOMIC DNA]</scope>
    <source>
        <strain evidence="2 3">MCA 4198</strain>
    </source>
</reference>
<dbReference type="InterPro" id="IPR029063">
    <property type="entry name" value="SAM-dependent_MTases_sf"/>
</dbReference>
<dbReference type="GO" id="GO:0005737">
    <property type="term" value="C:cytoplasm"/>
    <property type="evidence" value="ECO:0007669"/>
    <property type="project" value="UniProtKB-SubCell"/>
</dbReference>
<sequence>MNPFAHLVHDEATGACISEADEDDGEQLVPDQRPSIIDQRAIVRYFKDGRKKPAIFQQDHPTSLALDSIFAPVGDGDRACYDVTLALDVSKGCGGKIWPAAEVLGEYIASQRSQGQWTGKTMVELGAGTGLVGLLAAAIGQLKASWITDQEAMMDLMVKNLNLNGELRQRCFVGELSWGQPVPESIPSNPDVLLLADCVYLEVAFQPLIETMLEMSTPSTEILFCYQQRRKADKRFFKLLQKHFIFKDVEDDDEARRSIYNREGTRLFIVHKKT</sequence>
<keyword evidence="1" id="KW-0949">S-adenosyl-L-methionine</keyword>
<dbReference type="SUPFAM" id="SSF53335">
    <property type="entry name" value="S-adenosyl-L-methionine-dependent methyltransferases"/>
    <property type="match status" value="1"/>
</dbReference>
<dbReference type="InterPro" id="IPR033684">
    <property type="entry name" value="EFM6"/>
</dbReference>
<keyword evidence="1" id="KW-0808">Transferase</keyword>
<dbReference type="Proteomes" id="UP000245768">
    <property type="component" value="Unassembled WGS sequence"/>
</dbReference>
<keyword evidence="1" id="KW-0489">Methyltransferase</keyword>
<evidence type="ECO:0000313" key="2">
    <source>
        <dbReference type="EMBL" id="PWN87837.1"/>
    </source>
</evidence>
<feature type="binding site" evidence="1">
    <location>
        <position position="98"/>
    </location>
    <ligand>
        <name>S-adenosyl-L-methionine</name>
        <dbReference type="ChEBI" id="CHEBI:59789"/>
    </ligand>
</feature>
<accession>A0A316YEJ3</accession>
<comment type="similarity">
    <text evidence="1">Belongs to the class I-like SAM-binding methyltransferase superfamily. METTL21 family. EFM6 subfamily.</text>
</comment>
<dbReference type="Gene3D" id="3.40.50.150">
    <property type="entry name" value="Vaccinia Virus protein VP39"/>
    <property type="match status" value="1"/>
</dbReference>
<dbReference type="PANTHER" id="PTHR14614:SF132">
    <property type="entry name" value="PROTEIN-LYSINE METHYLTRANSFERASE C42C1.13"/>
    <property type="match status" value="1"/>
</dbReference>
<organism evidence="2 3">
    <name type="scientific">Acaromyces ingoldii</name>
    <dbReference type="NCBI Taxonomy" id="215250"/>
    <lineage>
        <taxon>Eukaryota</taxon>
        <taxon>Fungi</taxon>
        <taxon>Dikarya</taxon>
        <taxon>Basidiomycota</taxon>
        <taxon>Ustilaginomycotina</taxon>
        <taxon>Exobasidiomycetes</taxon>
        <taxon>Exobasidiales</taxon>
        <taxon>Cryptobasidiaceae</taxon>
        <taxon>Acaromyces</taxon>
    </lineage>
</organism>
<feature type="binding site" evidence="1">
    <location>
        <begin position="126"/>
        <end position="128"/>
    </location>
    <ligand>
        <name>S-adenosyl-L-methionine</name>
        <dbReference type="ChEBI" id="CHEBI:59789"/>
    </ligand>
</feature>
<dbReference type="EC" id="2.1.1.-" evidence="1"/>
<gene>
    <name evidence="1" type="primary">EFM6</name>
    <name evidence="2" type="ORF">FA10DRAFT_281375</name>
</gene>
<dbReference type="InterPro" id="IPR019410">
    <property type="entry name" value="Methyltransf_16"/>
</dbReference>
<dbReference type="Pfam" id="PF10294">
    <property type="entry name" value="Methyltransf_16"/>
    <property type="match status" value="1"/>
</dbReference>
<dbReference type="EMBL" id="KZ819639">
    <property type="protein sequence ID" value="PWN87837.1"/>
    <property type="molecule type" value="Genomic_DNA"/>
</dbReference>
<proteinExistence type="inferred from homology"/>
<dbReference type="GO" id="GO:0032259">
    <property type="term" value="P:methylation"/>
    <property type="evidence" value="ECO:0007669"/>
    <property type="project" value="UniProtKB-KW"/>
</dbReference>
<comment type="function">
    <text evidence="1">S-adenosyl-L-methionine-dependent protein-lysine N-methyltransferase that methylates elongation factor 1-alpha.</text>
</comment>
<dbReference type="GO" id="GO:0016279">
    <property type="term" value="F:protein-lysine N-methyltransferase activity"/>
    <property type="evidence" value="ECO:0007669"/>
    <property type="project" value="UniProtKB-UniRule"/>
</dbReference>
<dbReference type="OrthoDB" id="407325at2759"/>
<dbReference type="InParanoid" id="A0A316YEJ3"/>
<protein>
    <recommendedName>
        <fullName evidence="1">Protein-lysine N-methyltransferase EFM6</fullName>
        <ecNumber evidence="1">2.1.1.-</ecNumber>
    </recommendedName>
    <alternativeName>
        <fullName evidence="1">Elongation factor methyltransferase 6</fullName>
    </alternativeName>
</protein>
<keyword evidence="3" id="KW-1185">Reference proteome</keyword>
<evidence type="ECO:0000313" key="3">
    <source>
        <dbReference type="Proteomes" id="UP000245768"/>
    </source>
</evidence>
<evidence type="ECO:0000256" key="1">
    <source>
        <dbReference type="HAMAP-Rule" id="MF_03198"/>
    </source>
</evidence>
<dbReference type="STRING" id="215250.A0A316YEJ3"/>
<feature type="binding site" evidence="1">
    <location>
        <position position="196"/>
    </location>
    <ligand>
        <name>S-adenosyl-L-methionine</name>
        <dbReference type="ChEBI" id="CHEBI:59789"/>
    </ligand>
</feature>